<dbReference type="Proteomes" id="UP001062846">
    <property type="component" value="Chromosome 9"/>
</dbReference>
<evidence type="ECO:0000313" key="1">
    <source>
        <dbReference type="EMBL" id="KAI8537909.1"/>
    </source>
</evidence>
<evidence type="ECO:0000313" key="2">
    <source>
        <dbReference type="Proteomes" id="UP001062846"/>
    </source>
</evidence>
<organism evidence="1 2">
    <name type="scientific">Rhododendron molle</name>
    <name type="common">Chinese azalea</name>
    <name type="synonym">Azalea mollis</name>
    <dbReference type="NCBI Taxonomy" id="49168"/>
    <lineage>
        <taxon>Eukaryota</taxon>
        <taxon>Viridiplantae</taxon>
        <taxon>Streptophyta</taxon>
        <taxon>Embryophyta</taxon>
        <taxon>Tracheophyta</taxon>
        <taxon>Spermatophyta</taxon>
        <taxon>Magnoliopsida</taxon>
        <taxon>eudicotyledons</taxon>
        <taxon>Gunneridae</taxon>
        <taxon>Pentapetalae</taxon>
        <taxon>asterids</taxon>
        <taxon>Ericales</taxon>
        <taxon>Ericaceae</taxon>
        <taxon>Ericoideae</taxon>
        <taxon>Rhodoreae</taxon>
        <taxon>Rhododendron</taxon>
    </lineage>
</organism>
<comment type="caution">
    <text evidence="1">The sequence shown here is derived from an EMBL/GenBank/DDBJ whole genome shotgun (WGS) entry which is preliminary data.</text>
</comment>
<gene>
    <name evidence="1" type="ORF">RHMOL_Rhmol09G0060600</name>
</gene>
<dbReference type="EMBL" id="CM046396">
    <property type="protein sequence ID" value="KAI8537909.1"/>
    <property type="molecule type" value="Genomic_DNA"/>
</dbReference>
<sequence length="94" mass="10546">MKDGVGNWLHDLEDIKDHIVCNFDNLFSTDRVHENWNTGLELSASVDISPARTTLAPCLIWRKFALFSINLNLGKRLALMGFTRGFSNALGVLL</sequence>
<name>A0ACC0MBG0_RHOML</name>
<protein>
    <submittedName>
        <fullName evidence="1">Uncharacterized protein</fullName>
    </submittedName>
</protein>
<keyword evidence="2" id="KW-1185">Reference proteome</keyword>
<reference evidence="1" key="1">
    <citation type="submission" date="2022-02" db="EMBL/GenBank/DDBJ databases">
        <title>Plant Genome Project.</title>
        <authorList>
            <person name="Zhang R.-G."/>
        </authorList>
    </citation>
    <scope>NUCLEOTIDE SEQUENCE</scope>
    <source>
        <strain evidence="1">AT1</strain>
    </source>
</reference>
<accession>A0ACC0MBG0</accession>
<proteinExistence type="predicted"/>